<dbReference type="EMBL" id="CH479240">
    <property type="protein sequence ID" value="EDW37539.1"/>
    <property type="molecule type" value="Genomic_DNA"/>
</dbReference>
<dbReference type="AlphaFoldDB" id="B4HAE1"/>
<keyword evidence="3" id="KW-1185">Reference proteome</keyword>
<organism evidence="3">
    <name type="scientific">Drosophila persimilis</name>
    <name type="common">Fruit fly</name>
    <dbReference type="NCBI Taxonomy" id="7234"/>
    <lineage>
        <taxon>Eukaryota</taxon>
        <taxon>Metazoa</taxon>
        <taxon>Ecdysozoa</taxon>
        <taxon>Arthropoda</taxon>
        <taxon>Hexapoda</taxon>
        <taxon>Insecta</taxon>
        <taxon>Pterygota</taxon>
        <taxon>Neoptera</taxon>
        <taxon>Endopterygota</taxon>
        <taxon>Diptera</taxon>
        <taxon>Brachycera</taxon>
        <taxon>Muscomorpha</taxon>
        <taxon>Ephydroidea</taxon>
        <taxon>Drosophilidae</taxon>
        <taxon>Drosophila</taxon>
        <taxon>Sophophora</taxon>
    </lineage>
</organism>
<accession>B4HAE1</accession>
<gene>
    <name evidence="2" type="primary">Dper\GL16297</name>
    <name evidence="2" type="ORF">Dper_GL16297</name>
</gene>
<name>B4HAE1_DROPE</name>
<evidence type="ECO:0000313" key="2">
    <source>
        <dbReference type="EMBL" id="EDW37539.1"/>
    </source>
</evidence>
<feature type="region of interest" description="Disordered" evidence="1">
    <location>
        <begin position="1"/>
        <end position="26"/>
    </location>
</feature>
<dbReference type="Proteomes" id="UP000008744">
    <property type="component" value="Unassembled WGS sequence"/>
</dbReference>
<protein>
    <submittedName>
        <fullName evidence="2">GL16297</fullName>
    </submittedName>
</protein>
<evidence type="ECO:0000256" key="1">
    <source>
        <dbReference type="SAM" id="MobiDB-lite"/>
    </source>
</evidence>
<sequence length="123" mass="13625">MDDEDRDENEDEDEDEDDLPLTGSPIPIYKYSANLLSIMPHAPCPMQESENRIVSHKKEAKPKSQAKEAGTLTSHYVERPAYGNGYTDTDTDADAEADAVADTAEDGVVYGLMFWRTVSPGNR</sequence>
<proteinExistence type="predicted"/>
<evidence type="ECO:0000313" key="3">
    <source>
        <dbReference type="Proteomes" id="UP000008744"/>
    </source>
</evidence>
<feature type="region of interest" description="Disordered" evidence="1">
    <location>
        <begin position="47"/>
        <end position="90"/>
    </location>
</feature>
<reference evidence="2 3" key="1">
    <citation type="journal article" date="2007" name="Nature">
        <title>Evolution of genes and genomes on the Drosophila phylogeny.</title>
        <authorList>
            <consortium name="Drosophila 12 Genomes Consortium"/>
            <person name="Clark A.G."/>
            <person name="Eisen M.B."/>
            <person name="Smith D.R."/>
            <person name="Bergman C.M."/>
            <person name="Oliver B."/>
            <person name="Markow T.A."/>
            <person name="Kaufman T.C."/>
            <person name="Kellis M."/>
            <person name="Gelbart W."/>
            <person name="Iyer V.N."/>
            <person name="Pollard D.A."/>
            <person name="Sackton T.B."/>
            <person name="Larracuente A.M."/>
            <person name="Singh N.D."/>
            <person name="Abad J.P."/>
            <person name="Abt D.N."/>
            <person name="Adryan B."/>
            <person name="Aguade M."/>
            <person name="Akashi H."/>
            <person name="Anderson W.W."/>
            <person name="Aquadro C.F."/>
            <person name="Ardell D.H."/>
            <person name="Arguello R."/>
            <person name="Artieri C.G."/>
            <person name="Barbash D.A."/>
            <person name="Barker D."/>
            <person name="Barsanti P."/>
            <person name="Batterham P."/>
            <person name="Batzoglou S."/>
            <person name="Begun D."/>
            <person name="Bhutkar A."/>
            <person name="Blanco E."/>
            <person name="Bosak S.A."/>
            <person name="Bradley R.K."/>
            <person name="Brand A.D."/>
            <person name="Brent M.R."/>
            <person name="Brooks A.N."/>
            <person name="Brown R.H."/>
            <person name="Butlin R.K."/>
            <person name="Caggese C."/>
            <person name="Calvi B.R."/>
            <person name="Bernardo de Carvalho A."/>
            <person name="Caspi A."/>
            <person name="Castrezana S."/>
            <person name="Celniker S.E."/>
            <person name="Chang J.L."/>
            <person name="Chapple C."/>
            <person name="Chatterji S."/>
            <person name="Chinwalla A."/>
            <person name="Civetta A."/>
            <person name="Clifton S.W."/>
            <person name="Comeron J.M."/>
            <person name="Costello J.C."/>
            <person name="Coyne J.A."/>
            <person name="Daub J."/>
            <person name="David R.G."/>
            <person name="Delcher A.L."/>
            <person name="Delehaunty K."/>
            <person name="Do C.B."/>
            <person name="Ebling H."/>
            <person name="Edwards K."/>
            <person name="Eickbush T."/>
            <person name="Evans J.D."/>
            <person name="Filipski A."/>
            <person name="Findeiss S."/>
            <person name="Freyhult E."/>
            <person name="Fulton L."/>
            <person name="Fulton R."/>
            <person name="Garcia A.C."/>
            <person name="Gardiner A."/>
            <person name="Garfield D.A."/>
            <person name="Garvin B.E."/>
            <person name="Gibson G."/>
            <person name="Gilbert D."/>
            <person name="Gnerre S."/>
            <person name="Godfrey J."/>
            <person name="Good R."/>
            <person name="Gotea V."/>
            <person name="Gravely B."/>
            <person name="Greenberg A.J."/>
            <person name="Griffiths-Jones S."/>
            <person name="Gross S."/>
            <person name="Guigo R."/>
            <person name="Gustafson E.A."/>
            <person name="Haerty W."/>
            <person name="Hahn M.W."/>
            <person name="Halligan D.L."/>
            <person name="Halpern A.L."/>
            <person name="Halter G.M."/>
            <person name="Han M.V."/>
            <person name="Heger A."/>
            <person name="Hillier L."/>
            <person name="Hinrichs A.S."/>
            <person name="Holmes I."/>
            <person name="Hoskins R.A."/>
            <person name="Hubisz M.J."/>
            <person name="Hultmark D."/>
            <person name="Huntley M.A."/>
            <person name="Jaffe D.B."/>
            <person name="Jagadeeshan S."/>
            <person name="Jeck W.R."/>
            <person name="Johnson J."/>
            <person name="Jones C.D."/>
            <person name="Jordan W.C."/>
            <person name="Karpen G.H."/>
            <person name="Kataoka E."/>
            <person name="Keightley P.D."/>
            <person name="Kheradpour P."/>
            <person name="Kirkness E.F."/>
            <person name="Koerich L.B."/>
            <person name="Kristiansen K."/>
            <person name="Kudrna D."/>
            <person name="Kulathinal R.J."/>
            <person name="Kumar S."/>
            <person name="Kwok R."/>
            <person name="Lander E."/>
            <person name="Langley C.H."/>
            <person name="Lapoint R."/>
            <person name="Lazzaro B.P."/>
            <person name="Lee S.J."/>
            <person name="Levesque L."/>
            <person name="Li R."/>
            <person name="Lin C.F."/>
            <person name="Lin M.F."/>
            <person name="Lindblad-Toh K."/>
            <person name="Llopart A."/>
            <person name="Long M."/>
            <person name="Low L."/>
            <person name="Lozovsky E."/>
            <person name="Lu J."/>
            <person name="Luo M."/>
            <person name="Machado C.A."/>
            <person name="Makalowski W."/>
            <person name="Marzo M."/>
            <person name="Matsuda M."/>
            <person name="Matzkin L."/>
            <person name="McAllister B."/>
            <person name="McBride C.S."/>
            <person name="McKernan B."/>
            <person name="McKernan K."/>
            <person name="Mendez-Lago M."/>
            <person name="Minx P."/>
            <person name="Mollenhauer M.U."/>
            <person name="Montooth K."/>
            <person name="Mount S.M."/>
            <person name="Mu X."/>
            <person name="Myers E."/>
            <person name="Negre B."/>
            <person name="Newfeld S."/>
            <person name="Nielsen R."/>
            <person name="Noor M.A."/>
            <person name="O'Grady P."/>
            <person name="Pachter L."/>
            <person name="Papaceit M."/>
            <person name="Parisi M.J."/>
            <person name="Parisi M."/>
            <person name="Parts L."/>
            <person name="Pedersen J.S."/>
            <person name="Pesole G."/>
            <person name="Phillippy A.M."/>
            <person name="Ponting C.P."/>
            <person name="Pop M."/>
            <person name="Porcelli D."/>
            <person name="Powell J.R."/>
            <person name="Prohaska S."/>
            <person name="Pruitt K."/>
            <person name="Puig M."/>
            <person name="Quesneville H."/>
            <person name="Ram K.R."/>
            <person name="Rand D."/>
            <person name="Rasmussen M.D."/>
            <person name="Reed L.K."/>
            <person name="Reenan R."/>
            <person name="Reily A."/>
            <person name="Remington K.A."/>
            <person name="Rieger T.T."/>
            <person name="Ritchie M.G."/>
            <person name="Robin C."/>
            <person name="Rogers Y.H."/>
            <person name="Rohde C."/>
            <person name="Rozas J."/>
            <person name="Rubenfield M.J."/>
            <person name="Ruiz A."/>
            <person name="Russo S."/>
            <person name="Salzberg S.L."/>
            <person name="Sanchez-Gracia A."/>
            <person name="Saranga D.J."/>
            <person name="Sato H."/>
            <person name="Schaeffer S.W."/>
            <person name="Schatz M.C."/>
            <person name="Schlenke T."/>
            <person name="Schwartz R."/>
            <person name="Segarra C."/>
            <person name="Singh R.S."/>
            <person name="Sirot L."/>
            <person name="Sirota M."/>
            <person name="Sisneros N.B."/>
            <person name="Smith C.D."/>
            <person name="Smith T.F."/>
            <person name="Spieth J."/>
            <person name="Stage D.E."/>
            <person name="Stark A."/>
            <person name="Stephan W."/>
            <person name="Strausberg R.L."/>
            <person name="Strempel S."/>
            <person name="Sturgill D."/>
            <person name="Sutton G."/>
            <person name="Sutton G.G."/>
            <person name="Tao W."/>
            <person name="Teichmann S."/>
            <person name="Tobari Y.N."/>
            <person name="Tomimura Y."/>
            <person name="Tsolas J.M."/>
            <person name="Valente V.L."/>
            <person name="Venter E."/>
            <person name="Venter J.C."/>
            <person name="Vicario S."/>
            <person name="Vieira F.G."/>
            <person name="Vilella A.J."/>
            <person name="Villasante A."/>
            <person name="Walenz B."/>
            <person name="Wang J."/>
            <person name="Wasserman M."/>
            <person name="Watts T."/>
            <person name="Wilson D."/>
            <person name="Wilson R.K."/>
            <person name="Wing R.A."/>
            <person name="Wolfner M.F."/>
            <person name="Wong A."/>
            <person name="Wong G.K."/>
            <person name="Wu C.I."/>
            <person name="Wu G."/>
            <person name="Yamamoto D."/>
            <person name="Yang H.P."/>
            <person name="Yang S.P."/>
            <person name="Yorke J.A."/>
            <person name="Yoshida K."/>
            <person name="Zdobnov E."/>
            <person name="Zhang P."/>
            <person name="Zhang Y."/>
            <person name="Zimin A.V."/>
            <person name="Baldwin J."/>
            <person name="Abdouelleil A."/>
            <person name="Abdulkadir J."/>
            <person name="Abebe A."/>
            <person name="Abera B."/>
            <person name="Abreu J."/>
            <person name="Acer S.C."/>
            <person name="Aftuck L."/>
            <person name="Alexander A."/>
            <person name="An P."/>
            <person name="Anderson E."/>
            <person name="Anderson S."/>
            <person name="Arachi H."/>
            <person name="Azer M."/>
            <person name="Bachantsang P."/>
            <person name="Barry A."/>
            <person name="Bayul T."/>
            <person name="Berlin A."/>
            <person name="Bessette D."/>
            <person name="Bloom T."/>
            <person name="Blye J."/>
            <person name="Boguslavskiy L."/>
            <person name="Bonnet C."/>
            <person name="Boukhgalter B."/>
            <person name="Bourzgui I."/>
            <person name="Brown A."/>
            <person name="Cahill P."/>
            <person name="Channer S."/>
            <person name="Cheshatsang Y."/>
            <person name="Chuda L."/>
            <person name="Citroen M."/>
            <person name="Collymore A."/>
            <person name="Cooke P."/>
            <person name="Costello M."/>
            <person name="D'Aco K."/>
            <person name="Daza R."/>
            <person name="De Haan G."/>
            <person name="DeGray S."/>
            <person name="DeMaso C."/>
            <person name="Dhargay N."/>
            <person name="Dooley K."/>
            <person name="Dooley E."/>
            <person name="Doricent M."/>
            <person name="Dorje P."/>
            <person name="Dorjee K."/>
            <person name="Dupes A."/>
            <person name="Elong R."/>
            <person name="Falk J."/>
            <person name="Farina A."/>
            <person name="Faro S."/>
            <person name="Ferguson D."/>
            <person name="Fisher S."/>
            <person name="Foley C.D."/>
            <person name="Franke A."/>
            <person name="Friedrich D."/>
            <person name="Gadbois L."/>
            <person name="Gearin G."/>
            <person name="Gearin C.R."/>
            <person name="Giannoukos G."/>
            <person name="Goode T."/>
            <person name="Graham J."/>
            <person name="Grandbois E."/>
            <person name="Grewal S."/>
            <person name="Gyaltsen K."/>
            <person name="Hafez N."/>
            <person name="Hagos B."/>
            <person name="Hall J."/>
            <person name="Henson C."/>
            <person name="Hollinger A."/>
            <person name="Honan T."/>
            <person name="Huard M.D."/>
            <person name="Hughes L."/>
            <person name="Hurhula B."/>
            <person name="Husby M.E."/>
            <person name="Kamat A."/>
            <person name="Kanga B."/>
            <person name="Kashin S."/>
            <person name="Khazanovich D."/>
            <person name="Kisner P."/>
            <person name="Lance K."/>
            <person name="Lara M."/>
            <person name="Lee W."/>
            <person name="Lennon N."/>
            <person name="Letendre F."/>
            <person name="LeVine R."/>
            <person name="Lipovsky A."/>
            <person name="Liu X."/>
            <person name="Liu J."/>
            <person name="Liu S."/>
            <person name="Lokyitsang T."/>
            <person name="Lokyitsang Y."/>
            <person name="Lubonja R."/>
            <person name="Lui A."/>
            <person name="MacDonald P."/>
            <person name="Magnisalis V."/>
            <person name="Maru K."/>
            <person name="Matthews C."/>
            <person name="McCusker W."/>
            <person name="McDonough S."/>
            <person name="Mehta T."/>
            <person name="Meldrim J."/>
            <person name="Meneus L."/>
            <person name="Mihai O."/>
            <person name="Mihalev A."/>
            <person name="Mihova T."/>
            <person name="Mittelman R."/>
            <person name="Mlenga V."/>
            <person name="Montmayeur A."/>
            <person name="Mulrain L."/>
            <person name="Navidi A."/>
            <person name="Naylor J."/>
            <person name="Negash T."/>
            <person name="Nguyen T."/>
            <person name="Nguyen N."/>
            <person name="Nicol R."/>
            <person name="Norbu C."/>
            <person name="Norbu N."/>
            <person name="Novod N."/>
            <person name="O'Neill B."/>
            <person name="Osman S."/>
            <person name="Markiewicz E."/>
            <person name="Oyono O.L."/>
            <person name="Patti C."/>
            <person name="Phunkhang P."/>
            <person name="Pierre F."/>
            <person name="Priest M."/>
            <person name="Raghuraman S."/>
            <person name="Rege F."/>
            <person name="Reyes R."/>
            <person name="Rise C."/>
            <person name="Rogov P."/>
            <person name="Ross K."/>
            <person name="Ryan E."/>
            <person name="Settipalli S."/>
            <person name="Shea T."/>
            <person name="Sherpa N."/>
            <person name="Shi L."/>
            <person name="Shih D."/>
            <person name="Sparrow T."/>
            <person name="Spaulding J."/>
            <person name="Stalker J."/>
            <person name="Stange-Thomann N."/>
            <person name="Stavropoulos S."/>
            <person name="Stone C."/>
            <person name="Strader C."/>
            <person name="Tesfaye S."/>
            <person name="Thomson T."/>
            <person name="Thoulutsang Y."/>
            <person name="Thoulutsang D."/>
            <person name="Topham K."/>
            <person name="Topping I."/>
            <person name="Tsamla T."/>
            <person name="Vassiliev H."/>
            <person name="Vo A."/>
            <person name="Wangchuk T."/>
            <person name="Wangdi T."/>
            <person name="Weiand M."/>
            <person name="Wilkinson J."/>
            <person name="Wilson A."/>
            <person name="Yadav S."/>
            <person name="Young G."/>
            <person name="Yu Q."/>
            <person name="Zembek L."/>
            <person name="Zhong D."/>
            <person name="Zimmer A."/>
            <person name="Zwirko Z."/>
            <person name="Jaffe D.B."/>
            <person name="Alvarez P."/>
            <person name="Brockman W."/>
            <person name="Butler J."/>
            <person name="Chin C."/>
            <person name="Gnerre S."/>
            <person name="Grabherr M."/>
            <person name="Kleber M."/>
            <person name="Mauceli E."/>
            <person name="MacCallum I."/>
        </authorList>
    </citation>
    <scope>NUCLEOTIDE SEQUENCE [LARGE SCALE GENOMIC DNA]</scope>
    <source>
        <strain evidence="3">MSH-3 / Tucson 14011-0111.49</strain>
    </source>
</reference>
<dbReference type="HOGENOM" id="CLU_2017599_0_0_1"/>
<feature type="compositionally biased region" description="Acidic residues" evidence="1">
    <location>
        <begin position="1"/>
        <end position="19"/>
    </location>
</feature>
<feature type="compositionally biased region" description="Basic and acidic residues" evidence="1">
    <location>
        <begin position="49"/>
        <end position="66"/>
    </location>
</feature>